<dbReference type="STRING" id="416943.SAMN05445871_5214"/>
<reference evidence="3" key="1">
    <citation type="submission" date="2016-10" db="EMBL/GenBank/DDBJ databases">
        <authorList>
            <person name="Varghese N."/>
            <person name="Submissions S."/>
        </authorList>
    </citation>
    <scope>NUCLEOTIDE SEQUENCE [LARGE SCALE GENOMIC DNA]</scope>
    <source>
        <strain evidence="3">LMG 26416</strain>
    </source>
</reference>
<evidence type="ECO:0000313" key="2">
    <source>
        <dbReference type="EMBL" id="SEL26974.1"/>
    </source>
</evidence>
<dbReference type="Pfam" id="PF03992">
    <property type="entry name" value="ABM"/>
    <property type="match status" value="1"/>
</dbReference>
<keyword evidence="3" id="KW-1185">Reference proteome</keyword>
<keyword evidence="2" id="KW-0560">Oxidoreductase</keyword>
<feature type="domain" description="ABM" evidence="1">
    <location>
        <begin position="3"/>
        <end position="92"/>
    </location>
</feature>
<gene>
    <name evidence="2" type="ORF">SAMN05192542_10682</name>
</gene>
<dbReference type="AlphaFoldDB" id="A0A1H7NUI9"/>
<evidence type="ECO:0000259" key="1">
    <source>
        <dbReference type="PROSITE" id="PS51725"/>
    </source>
</evidence>
<evidence type="ECO:0000313" key="3">
    <source>
        <dbReference type="Proteomes" id="UP000199120"/>
    </source>
</evidence>
<dbReference type="RefSeq" id="WP_090550592.1">
    <property type="nucleotide sequence ID" value="NZ_FNSR01000002.1"/>
</dbReference>
<dbReference type="InterPro" id="IPR007138">
    <property type="entry name" value="ABM_dom"/>
</dbReference>
<keyword evidence="2" id="KW-0503">Monooxygenase</keyword>
<dbReference type="Proteomes" id="UP000199120">
    <property type="component" value="Unassembled WGS sequence"/>
</dbReference>
<dbReference type="PANTHER" id="PTHR33336:SF3">
    <property type="entry name" value="ABM DOMAIN-CONTAINING PROTEIN"/>
    <property type="match status" value="1"/>
</dbReference>
<dbReference type="PANTHER" id="PTHR33336">
    <property type="entry name" value="QUINOL MONOOXYGENASE YGIN-RELATED"/>
    <property type="match status" value="1"/>
</dbReference>
<protein>
    <submittedName>
        <fullName evidence="2">Quinol monooxygenase YgiN</fullName>
    </submittedName>
</protein>
<dbReference type="OrthoDB" id="9812192at2"/>
<dbReference type="InterPro" id="IPR050744">
    <property type="entry name" value="AI-2_Isomerase_LsrG"/>
</dbReference>
<dbReference type="InterPro" id="IPR011008">
    <property type="entry name" value="Dimeric_a/b-barrel"/>
</dbReference>
<name>A0A1H7NUI9_9BURK</name>
<dbReference type="GO" id="GO:0004497">
    <property type="term" value="F:monooxygenase activity"/>
    <property type="evidence" value="ECO:0007669"/>
    <property type="project" value="UniProtKB-KW"/>
</dbReference>
<accession>A0A1H7NUI9</accession>
<proteinExistence type="predicted"/>
<dbReference type="Gene3D" id="3.30.70.100">
    <property type="match status" value="1"/>
</dbReference>
<dbReference type="EMBL" id="FOAJ01000006">
    <property type="protein sequence ID" value="SEL26974.1"/>
    <property type="molecule type" value="Genomic_DNA"/>
</dbReference>
<sequence length="100" mass="11047">MTVYIFASLTPKAEHVADIEAALRVMVAETRKEPGNQRYDLMRRADGAPGFHLFESYRDAAAVQAHRDSAHYTAYRAKVGTWLAEAPDVKELVGVDVVVG</sequence>
<dbReference type="PROSITE" id="PS51725">
    <property type="entry name" value="ABM"/>
    <property type="match status" value="1"/>
</dbReference>
<dbReference type="SUPFAM" id="SSF54909">
    <property type="entry name" value="Dimeric alpha+beta barrel"/>
    <property type="match status" value="1"/>
</dbReference>
<organism evidence="2 3">
    <name type="scientific">Paraburkholderia caballeronis</name>
    <dbReference type="NCBI Taxonomy" id="416943"/>
    <lineage>
        <taxon>Bacteria</taxon>
        <taxon>Pseudomonadati</taxon>
        <taxon>Pseudomonadota</taxon>
        <taxon>Betaproteobacteria</taxon>
        <taxon>Burkholderiales</taxon>
        <taxon>Burkholderiaceae</taxon>
        <taxon>Paraburkholderia</taxon>
    </lineage>
</organism>